<dbReference type="InterPro" id="IPR010099">
    <property type="entry name" value="SDR39U1"/>
</dbReference>
<dbReference type="KEGG" id="dpte:113792841"/>
<dbReference type="Proteomes" id="UP000515146">
    <property type="component" value="Unplaced"/>
</dbReference>
<dbReference type="GeneID" id="113792841"/>
<evidence type="ECO:0000313" key="3">
    <source>
        <dbReference type="Proteomes" id="UP000515146"/>
    </source>
</evidence>
<dbReference type="SUPFAM" id="SSF51735">
    <property type="entry name" value="NAD(P)-binding Rossmann-fold domains"/>
    <property type="match status" value="1"/>
</dbReference>
<dbReference type="RefSeq" id="XP_027198593.1">
    <property type="nucleotide sequence ID" value="XM_027342792.1"/>
</dbReference>
<feature type="domain" description="DUF1731" evidence="2">
    <location>
        <begin position="253"/>
        <end position="300"/>
    </location>
</feature>
<name>A0A6P6XZF1_DERPT</name>
<dbReference type="AlphaFoldDB" id="A0A6P6XZF1"/>
<accession>A0A6P6XZF1</accession>
<dbReference type="Pfam" id="PF01370">
    <property type="entry name" value="Epimerase"/>
    <property type="match status" value="1"/>
</dbReference>
<dbReference type="InterPro" id="IPR013549">
    <property type="entry name" value="DUF1731"/>
</dbReference>
<evidence type="ECO:0000259" key="1">
    <source>
        <dbReference type="Pfam" id="PF01370"/>
    </source>
</evidence>
<proteinExistence type="predicted"/>
<dbReference type="FunCoup" id="A0A6P6XZF1">
    <property type="interactions" value="258"/>
</dbReference>
<dbReference type="InterPro" id="IPR036291">
    <property type="entry name" value="NAD(P)-bd_dom_sf"/>
</dbReference>
<dbReference type="PANTHER" id="PTHR11092">
    <property type="entry name" value="SUGAR NUCLEOTIDE EPIMERASE RELATED"/>
    <property type="match status" value="1"/>
</dbReference>
<dbReference type="PANTHER" id="PTHR11092:SF0">
    <property type="entry name" value="EPIMERASE FAMILY PROTEIN SDR39U1"/>
    <property type="match status" value="1"/>
</dbReference>
<dbReference type="InterPro" id="IPR001509">
    <property type="entry name" value="Epimerase_deHydtase"/>
</dbReference>
<organism evidence="3 4">
    <name type="scientific">Dermatophagoides pteronyssinus</name>
    <name type="common">European house dust mite</name>
    <dbReference type="NCBI Taxonomy" id="6956"/>
    <lineage>
        <taxon>Eukaryota</taxon>
        <taxon>Metazoa</taxon>
        <taxon>Ecdysozoa</taxon>
        <taxon>Arthropoda</taxon>
        <taxon>Chelicerata</taxon>
        <taxon>Arachnida</taxon>
        <taxon>Acari</taxon>
        <taxon>Acariformes</taxon>
        <taxon>Sarcoptiformes</taxon>
        <taxon>Astigmata</taxon>
        <taxon>Psoroptidia</taxon>
        <taxon>Analgoidea</taxon>
        <taxon>Pyroglyphidae</taxon>
        <taxon>Dermatophagoidinae</taxon>
        <taxon>Dermatophagoides</taxon>
    </lineage>
</organism>
<dbReference type="OrthoDB" id="276721at2759"/>
<reference evidence="4" key="1">
    <citation type="submission" date="2025-08" db="UniProtKB">
        <authorList>
            <consortium name="RefSeq"/>
        </authorList>
    </citation>
    <scope>IDENTIFICATION</scope>
    <source>
        <strain evidence="4">Airmid</strain>
    </source>
</reference>
<sequence>MNNANIRKVLIAGGSGFIGSVLKQQLQKHGFETCIVSRMPRPDSITWDDLNQNGIPDGTDAVINVAGQNVLDPMRRWTPGFKQNVIASRVHTNQMLVKVINQCDSQKKPKVFASISGVGYYRPDAIQIYDENSTGGDHDFLSKLCTDWEKASKVGDDHTRNVTVRSGIVLGKNGGIIQQMYPLFFLGLGAKIDSGTQHMPWIHIEDICNIFIQALRNEKFTGVINAVAPEIVTNEQFTKTFARLLRRPSFLFIPAQIIEFIFSSERAVMMTQGQKVISKRMEELGVQIKYPTIEEALKNILK</sequence>
<feature type="domain" description="NAD-dependent epimerase/dehydratase" evidence="1">
    <location>
        <begin position="9"/>
        <end position="218"/>
    </location>
</feature>
<dbReference type="Gene3D" id="3.40.50.720">
    <property type="entry name" value="NAD(P)-binding Rossmann-like Domain"/>
    <property type="match status" value="1"/>
</dbReference>
<keyword evidence="3" id="KW-1185">Reference proteome</keyword>
<protein>
    <submittedName>
        <fullName evidence="4">Epimerase family protein SDR39U1-like</fullName>
    </submittedName>
</protein>
<evidence type="ECO:0000313" key="4">
    <source>
        <dbReference type="RefSeq" id="XP_027198593.1"/>
    </source>
</evidence>
<gene>
    <name evidence="4" type="primary">LOC113792841</name>
</gene>
<dbReference type="OMA" id="YLPWIHI"/>
<dbReference type="Pfam" id="PF08338">
    <property type="entry name" value="DUF1731"/>
    <property type="match status" value="1"/>
</dbReference>
<dbReference type="InParanoid" id="A0A6P6XZF1"/>
<dbReference type="NCBIfam" id="TIGR01777">
    <property type="entry name" value="yfcH"/>
    <property type="match status" value="1"/>
</dbReference>
<evidence type="ECO:0000259" key="2">
    <source>
        <dbReference type="Pfam" id="PF08338"/>
    </source>
</evidence>